<evidence type="ECO:0000313" key="2">
    <source>
        <dbReference type="EMBL" id="BBL79306.1"/>
    </source>
</evidence>
<gene>
    <name evidence="2" type="ORF">RxyAA322_11600</name>
</gene>
<organism evidence="2 3">
    <name type="scientific">Rubrobacter xylanophilus</name>
    <dbReference type="NCBI Taxonomy" id="49319"/>
    <lineage>
        <taxon>Bacteria</taxon>
        <taxon>Bacillati</taxon>
        <taxon>Actinomycetota</taxon>
        <taxon>Rubrobacteria</taxon>
        <taxon>Rubrobacterales</taxon>
        <taxon>Rubrobacteraceae</taxon>
        <taxon>Rubrobacter</taxon>
    </lineage>
</organism>
<evidence type="ECO:0000259" key="1">
    <source>
        <dbReference type="Pfam" id="PF18563"/>
    </source>
</evidence>
<dbReference type="OrthoDB" id="5243994at2"/>
<sequence length="115" mass="13358">MNASDLLAELRERDIRLEADGLVLHVDAPAGAVTEELRAVLREHKGALIRHLERERKRLEEADRRGLVIKFSRERGYVSLHDPTTGEWHEVPASECPPWVLEDARAHRRRRGERR</sequence>
<proteinExistence type="predicted"/>
<dbReference type="Proteomes" id="UP000318065">
    <property type="component" value="Chromosome"/>
</dbReference>
<accession>A0A510HH31</accession>
<name>A0A510HH31_9ACTN</name>
<dbReference type="InterPro" id="IPR044894">
    <property type="entry name" value="TubC_N_sf"/>
</dbReference>
<dbReference type="InterPro" id="IPR041464">
    <property type="entry name" value="TubC_N"/>
</dbReference>
<dbReference type="AlphaFoldDB" id="A0A510HH31"/>
<evidence type="ECO:0000313" key="3">
    <source>
        <dbReference type="Proteomes" id="UP000318065"/>
    </source>
</evidence>
<feature type="domain" description="TubC N-terminal docking" evidence="1">
    <location>
        <begin position="5"/>
        <end position="53"/>
    </location>
</feature>
<protein>
    <recommendedName>
        <fullName evidence="1">TubC N-terminal docking domain-containing protein</fullName>
    </recommendedName>
</protein>
<dbReference type="EMBL" id="AP019791">
    <property type="protein sequence ID" value="BBL79306.1"/>
    <property type="molecule type" value="Genomic_DNA"/>
</dbReference>
<dbReference type="RefSeq" id="WP_143527325.1">
    <property type="nucleotide sequence ID" value="NZ_AP019791.1"/>
</dbReference>
<reference evidence="2" key="1">
    <citation type="journal article" date="2019" name="Microbiol. Resour. Announc.">
        <title>Complete Genome Sequence of Rubrobacter xylanophilus Strain AA3-22, Isolated from Arima Onsen in Japan.</title>
        <authorList>
            <person name="Tomariguchi N."/>
            <person name="Miyazaki K."/>
        </authorList>
    </citation>
    <scope>NUCLEOTIDE SEQUENCE [LARGE SCALE GENOMIC DNA]</scope>
    <source>
        <strain evidence="2">AA3-22</strain>
    </source>
</reference>
<dbReference type="Pfam" id="PF18563">
    <property type="entry name" value="TubC_N"/>
    <property type="match status" value="1"/>
</dbReference>
<dbReference type="Gene3D" id="1.10.10.1830">
    <property type="entry name" value="Non-ribosomal peptide synthase, adenylation domain"/>
    <property type="match status" value="1"/>
</dbReference>
<keyword evidence="3" id="KW-1185">Reference proteome</keyword>